<gene>
    <name evidence="1" type="ORF">EB796_007175</name>
</gene>
<dbReference type="EMBL" id="VXIV02001054">
    <property type="protein sequence ID" value="KAF6034522.1"/>
    <property type="molecule type" value="Genomic_DNA"/>
</dbReference>
<organism evidence="1 2">
    <name type="scientific">Bugula neritina</name>
    <name type="common">Brown bryozoan</name>
    <name type="synonym">Sertularia neritina</name>
    <dbReference type="NCBI Taxonomy" id="10212"/>
    <lineage>
        <taxon>Eukaryota</taxon>
        <taxon>Metazoa</taxon>
        <taxon>Spiralia</taxon>
        <taxon>Lophotrochozoa</taxon>
        <taxon>Bryozoa</taxon>
        <taxon>Gymnolaemata</taxon>
        <taxon>Cheilostomatida</taxon>
        <taxon>Flustrina</taxon>
        <taxon>Buguloidea</taxon>
        <taxon>Bugulidae</taxon>
        <taxon>Bugula</taxon>
    </lineage>
</organism>
<comment type="caution">
    <text evidence="1">The sequence shown here is derived from an EMBL/GenBank/DDBJ whole genome shotgun (WGS) entry which is preliminary data.</text>
</comment>
<name>A0A7J7K7A9_BUGNE</name>
<reference evidence="1" key="1">
    <citation type="submission" date="2020-06" db="EMBL/GenBank/DDBJ databases">
        <title>Draft genome of Bugula neritina, a colonial animal packing powerful symbionts and potential medicines.</title>
        <authorList>
            <person name="Rayko M."/>
        </authorList>
    </citation>
    <scope>NUCLEOTIDE SEQUENCE [LARGE SCALE GENOMIC DNA]</scope>
    <source>
        <strain evidence="1">Kwan_BN1</strain>
    </source>
</reference>
<evidence type="ECO:0000313" key="2">
    <source>
        <dbReference type="Proteomes" id="UP000593567"/>
    </source>
</evidence>
<dbReference type="AlphaFoldDB" id="A0A7J7K7A9"/>
<sequence length="75" mass="8486">MLTLAPHHICRILSSQPNLLMDMQVVMKLFLYNSTRPAVTPDLCTCHTLKRPVVNRCEVTSADIPDVDLFAETLF</sequence>
<protein>
    <submittedName>
        <fullName evidence="1">Uncharacterized protein</fullName>
    </submittedName>
</protein>
<dbReference type="Proteomes" id="UP000593567">
    <property type="component" value="Unassembled WGS sequence"/>
</dbReference>
<proteinExistence type="predicted"/>
<accession>A0A7J7K7A9</accession>
<evidence type="ECO:0000313" key="1">
    <source>
        <dbReference type="EMBL" id="KAF6034522.1"/>
    </source>
</evidence>
<keyword evidence="2" id="KW-1185">Reference proteome</keyword>